<keyword evidence="2" id="KW-1185">Reference proteome</keyword>
<dbReference type="Proteomes" id="UP001055453">
    <property type="component" value="Chromosome"/>
</dbReference>
<accession>A0ABM7YUG6</accession>
<dbReference type="SUPFAM" id="SSF141571">
    <property type="entry name" value="Pentapeptide repeat-like"/>
    <property type="match status" value="2"/>
</dbReference>
<proteinExistence type="predicted"/>
<evidence type="ECO:0008006" key="3">
    <source>
        <dbReference type="Google" id="ProtNLM"/>
    </source>
</evidence>
<dbReference type="PANTHER" id="PTHR14136:SF17">
    <property type="entry name" value="BTB_POZ DOMAIN-CONTAINING PROTEIN KCTD9"/>
    <property type="match status" value="1"/>
</dbReference>
<dbReference type="InterPro" id="IPR051082">
    <property type="entry name" value="Pentapeptide-BTB/POZ_domain"/>
</dbReference>
<dbReference type="EMBL" id="AP025732">
    <property type="protein sequence ID" value="BDI14259.1"/>
    <property type="molecule type" value="Genomic_DNA"/>
</dbReference>
<dbReference type="InterPro" id="IPR001646">
    <property type="entry name" value="5peptide_repeat"/>
</dbReference>
<name>A0ABM7YUG6_NOSCO</name>
<gene>
    <name evidence="1" type="ORF">ANSO36C_00610</name>
</gene>
<organism evidence="1 2">
    <name type="scientific">Nostoc cf. commune SO-36</name>
    <dbReference type="NCBI Taxonomy" id="449208"/>
    <lineage>
        <taxon>Bacteria</taxon>
        <taxon>Bacillati</taxon>
        <taxon>Cyanobacteriota</taxon>
        <taxon>Cyanophyceae</taxon>
        <taxon>Nostocales</taxon>
        <taxon>Nostocaceae</taxon>
        <taxon>Nostoc</taxon>
    </lineage>
</organism>
<protein>
    <recommendedName>
        <fullName evidence="3">Pentapeptide repeat-containing protein</fullName>
    </recommendedName>
</protein>
<evidence type="ECO:0000313" key="2">
    <source>
        <dbReference type="Proteomes" id="UP001055453"/>
    </source>
</evidence>
<reference evidence="1" key="1">
    <citation type="submission" date="2022-04" db="EMBL/GenBank/DDBJ databases">
        <title>Complete genome sequence of a cyanobacterium, Nostoc sp. SO-36, isolated in Antarctica.</title>
        <authorList>
            <person name="Kanesaki Y."/>
            <person name="Effendi D."/>
            <person name="Sakamoto T."/>
            <person name="Ohtani S."/>
            <person name="Awai K."/>
        </authorList>
    </citation>
    <scope>NUCLEOTIDE SEQUENCE</scope>
    <source>
        <strain evidence="1">SO-36</strain>
    </source>
</reference>
<sequence>MTLPTIKVGIQGVASMTVEELLEQYAAGVLNFSGVNLAEANLSGAKLSNINLSNANLSIVNLSGANLSEANLSNAKLNVARLSGANLCAAILNKASLNVANLIRADLSRAQLRGASFIRAELVRADLSRADLSEADLTSADLREATLRQANLRHTNLSGAVLRGASLTGANLEMANLNASDLSRSDLSGANLRDTELRQANLSHANLSGADLSGANLRWADLTGANLRWADLSGAKLSGADLIGADLSNANLTNTSLIHANLTQAKLIRAEWIGADLTGATLTGAKLYATSRFGLKTEGLTCEWIDLSPGGDRSIIQNFHSEESRDFFNETAPTIRIIVDAALEHEANFAIAGAYYQIAQEYRGLKQPPSIESGRRRTIFTFHVDSDEVLFSTAYIVILPFLDAASTQKNISSLVEMINNEVVSNENLQLLKSPQIVKQLSILLEQAMSQATTIKQMKKNIEVAAKLNFCKAPTQIILTNSSAHTLIIHDHPNFGKRFINRSALKASAYDDIASESAKYILPTIDMIMDFVKGFHLFPQGGSH</sequence>
<dbReference type="Gene3D" id="2.160.20.80">
    <property type="entry name" value="E3 ubiquitin-protein ligase SopA"/>
    <property type="match status" value="2"/>
</dbReference>
<dbReference type="PANTHER" id="PTHR14136">
    <property type="entry name" value="BTB_POZ DOMAIN-CONTAINING PROTEIN KCTD9"/>
    <property type="match status" value="1"/>
</dbReference>
<evidence type="ECO:0000313" key="1">
    <source>
        <dbReference type="EMBL" id="BDI14259.1"/>
    </source>
</evidence>
<dbReference type="Pfam" id="PF00805">
    <property type="entry name" value="Pentapeptide"/>
    <property type="match status" value="4"/>
</dbReference>